<organism evidence="1 2">
    <name type="scientific">Diploptera punctata</name>
    <name type="common">Pacific beetle cockroach</name>
    <dbReference type="NCBI Taxonomy" id="6984"/>
    <lineage>
        <taxon>Eukaryota</taxon>
        <taxon>Metazoa</taxon>
        <taxon>Ecdysozoa</taxon>
        <taxon>Arthropoda</taxon>
        <taxon>Hexapoda</taxon>
        <taxon>Insecta</taxon>
        <taxon>Pterygota</taxon>
        <taxon>Neoptera</taxon>
        <taxon>Polyneoptera</taxon>
        <taxon>Dictyoptera</taxon>
        <taxon>Blattodea</taxon>
        <taxon>Blaberoidea</taxon>
        <taxon>Blaberidae</taxon>
        <taxon>Diplopterinae</taxon>
        <taxon>Diploptera</taxon>
    </lineage>
</organism>
<evidence type="ECO:0000313" key="1">
    <source>
        <dbReference type="EMBL" id="KAJ9573609.1"/>
    </source>
</evidence>
<comment type="caution">
    <text evidence="1">The sequence shown here is derived from an EMBL/GenBank/DDBJ whole genome shotgun (WGS) entry which is preliminary data.</text>
</comment>
<proteinExistence type="predicted"/>
<keyword evidence="2" id="KW-1185">Reference proteome</keyword>
<accession>A0AAD7Z451</accession>
<sequence length="105" mass="12760">RSIFFILMLANQVWKSLKYQFYHYSFGNNTFKQLDESFAMNEFQIRVPKAMLCCCLTGRDLWTIQGYTGYKNSINWFRNFLLQFYPQPFLCHTILCLIFHEMKAW</sequence>
<evidence type="ECO:0000313" key="2">
    <source>
        <dbReference type="Proteomes" id="UP001233999"/>
    </source>
</evidence>
<reference evidence="1" key="2">
    <citation type="submission" date="2023-05" db="EMBL/GenBank/DDBJ databases">
        <authorList>
            <person name="Fouks B."/>
        </authorList>
    </citation>
    <scope>NUCLEOTIDE SEQUENCE</scope>
    <source>
        <strain evidence="1">Stay&amp;Tobe</strain>
        <tissue evidence="1">Testes</tissue>
    </source>
</reference>
<name>A0AAD7Z451_DIPPU</name>
<reference evidence="1" key="1">
    <citation type="journal article" date="2023" name="IScience">
        <title>Live-bearing cockroach genome reveals convergent evolutionary mechanisms linked to viviparity in insects and beyond.</title>
        <authorList>
            <person name="Fouks B."/>
            <person name="Harrison M.C."/>
            <person name="Mikhailova A.A."/>
            <person name="Marchal E."/>
            <person name="English S."/>
            <person name="Carruthers M."/>
            <person name="Jennings E.C."/>
            <person name="Chiamaka E.L."/>
            <person name="Frigard R.A."/>
            <person name="Pippel M."/>
            <person name="Attardo G.M."/>
            <person name="Benoit J.B."/>
            <person name="Bornberg-Bauer E."/>
            <person name="Tobe S.S."/>
        </authorList>
    </citation>
    <scope>NUCLEOTIDE SEQUENCE</scope>
    <source>
        <strain evidence="1">Stay&amp;Tobe</strain>
    </source>
</reference>
<dbReference type="EMBL" id="JASPKZ010010688">
    <property type="protein sequence ID" value="KAJ9573609.1"/>
    <property type="molecule type" value="Genomic_DNA"/>
</dbReference>
<feature type="non-terminal residue" evidence="1">
    <location>
        <position position="105"/>
    </location>
</feature>
<gene>
    <name evidence="1" type="ORF">L9F63_009003</name>
</gene>
<feature type="non-terminal residue" evidence="1">
    <location>
        <position position="1"/>
    </location>
</feature>
<dbReference type="Proteomes" id="UP001233999">
    <property type="component" value="Unassembled WGS sequence"/>
</dbReference>
<dbReference type="AlphaFoldDB" id="A0AAD7Z451"/>
<protein>
    <submittedName>
        <fullName evidence="1">Uncharacterized protein</fullName>
    </submittedName>
</protein>